<feature type="transmembrane region" description="Helical" evidence="7">
    <location>
        <begin position="69"/>
        <end position="89"/>
    </location>
</feature>
<dbReference type="EMBL" id="MHIP01000047">
    <property type="protein sequence ID" value="OGY53761.1"/>
    <property type="molecule type" value="Genomic_DNA"/>
</dbReference>
<feature type="transmembrane region" description="Helical" evidence="7">
    <location>
        <begin position="184"/>
        <end position="210"/>
    </location>
</feature>
<feature type="transmembrane region" description="Helical" evidence="7">
    <location>
        <begin position="6"/>
        <end position="24"/>
    </location>
</feature>
<feature type="transmembrane region" description="Helical" evidence="7">
    <location>
        <begin position="95"/>
        <end position="113"/>
    </location>
</feature>
<evidence type="ECO:0000256" key="2">
    <source>
        <dbReference type="ARBA" id="ARBA00005801"/>
    </source>
</evidence>
<sequence length="249" mass="27876">MNIILLFIFGLAIGSFLNVVVYRFSQNQSLLFPASHCPHCKRKIKLYDNIPLISFIILRGRCRFCQKPIAWQYPLVEFFTALIFVWLYWQFGLTGQFFTILIFALFLVVIFLYDLKYYLILDRVTIPAAVLAILLNYFIGADLSNLFLAGLVGAAFFGLQYFVSGGRWVGGGDIRLGALMGLMLGWPLLVAALFISYLSGAVIGLILIGFGKKKMSSQLPFGAILAPATLVTLVYGQALLSWYLNLINL</sequence>
<protein>
    <recommendedName>
        <fullName evidence="12">Prepilin peptidase</fullName>
    </recommendedName>
</protein>
<keyword evidence="5 7" id="KW-1133">Transmembrane helix</keyword>
<gene>
    <name evidence="10" type="ORF">A3A24_02515</name>
</gene>
<evidence type="ECO:0000313" key="11">
    <source>
        <dbReference type="Proteomes" id="UP000176512"/>
    </source>
</evidence>
<evidence type="ECO:0000256" key="3">
    <source>
        <dbReference type="ARBA" id="ARBA00022475"/>
    </source>
</evidence>
<evidence type="ECO:0000256" key="7">
    <source>
        <dbReference type="SAM" id="Phobius"/>
    </source>
</evidence>
<feature type="domain" description="Prepilin type IV endopeptidase peptidase" evidence="8">
    <location>
        <begin position="101"/>
        <end position="205"/>
    </location>
</feature>
<dbReference type="InterPro" id="IPR000045">
    <property type="entry name" value="Prepilin_IV_endopep_pep"/>
</dbReference>
<dbReference type="Proteomes" id="UP000176512">
    <property type="component" value="Unassembled WGS sequence"/>
</dbReference>
<comment type="similarity">
    <text evidence="2">Belongs to the peptidase A24 family.</text>
</comment>
<dbReference type="PANTHER" id="PTHR30487:SF0">
    <property type="entry name" value="PREPILIN LEADER PEPTIDASE_N-METHYLTRANSFERASE-RELATED"/>
    <property type="match status" value="1"/>
</dbReference>
<dbReference type="InterPro" id="IPR010627">
    <property type="entry name" value="Prepilin_pept_A24_N"/>
</dbReference>
<reference evidence="10 11" key="1">
    <citation type="journal article" date="2016" name="Nat. Commun.">
        <title>Thousands of microbial genomes shed light on interconnected biogeochemical processes in an aquifer system.</title>
        <authorList>
            <person name="Anantharaman K."/>
            <person name="Brown C.T."/>
            <person name="Hug L.A."/>
            <person name="Sharon I."/>
            <person name="Castelle C.J."/>
            <person name="Probst A.J."/>
            <person name="Thomas B.C."/>
            <person name="Singh A."/>
            <person name="Wilkins M.J."/>
            <person name="Karaoz U."/>
            <person name="Brodie E.L."/>
            <person name="Williams K.H."/>
            <person name="Hubbard S.S."/>
            <person name="Banfield J.F."/>
        </authorList>
    </citation>
    <scope>NUCLEOTIDE SEQUENCE [LARGE SCALE GENOMIC DNA]</scope>
</reference>
<evidence type="ECO:0000256" key="1">
    <source>
        <dbReference type="ARBA" id="ARBA00004651"/>
    </source>
</evidence>
<dbReference type="GO" id="GO:0005886">
    <property type="term" value="C:plasma membrane"/>
    <property type="evidence" value="ECO:0007669"/>
    <property type="project" value="UniProtKB-SubCell"/>
</dbReference>
<evidence type="ECO:0000259" key="9">
    <source>
        <dbReference type="Pfam" id="PF06750"/>
    </source>
</evidence>
<proteinExistence type="inferred from homology"/>
<evidence type="ECO:0000259" key="8">
    <source>
        <dbReference type="Pfam" id="PF01478"/>
    </source>
</evidence>
<feature type="domain" description="Prepilin peptidase A24 N-terminal" evidence="9">
    <location>
        <begin position="8"/>
        <end position="91"/>
    </location>
</feature>
<dbReference type="Pfam" id="PF06750">
    <property type="entry name" value="A24_N_bact"/>
    <property type="match status" value="1"/>
</dbReference>
<dbReference type="GO" id="GO:0004190">
    <property type="term" value="F:aspartic-type endopeptidase activity"/>
    <property type="evidence" value="ECO:0007669"/>
    <property type="project" value="InterPro"/>
</dbReference>
<evidence type="ECO:0000256" key="4">
    <source>
        <dbReference type="ARBA" id="ARBA00022692"/>
    </source>
</evidence>
<dbReference type="GO" id="GO:0006465">
    <property type="term" value="P:signal peptide processing"/>
    <property type="evidence" value="ECO:0007669"/>
    <property type="project" value="TreeGrafter"/>
</dbReference>
<dbReference type="Gene3D" id="1.20.120.1220">
    <property type="match status" value="1"/>
</dbReference>
<accession>A0A1G1YN85</accession>
<evidence type="ECO:0000256" key="5">
    <source>
        <dbReference type="ARBA" id="ARBA00022989"/>
    </source>
</evidence>
<feature type="transmembrane region" description="Helical" evidence="7">
    <location>
        <begin position="120"/>
        <end position="139"/>
    </location>
</feature>
<evidence type="ECO:0000256" key="6">
    <source>
        <dbReference type="ARBA" id="ARBA00023136"/>
    </source>
</evidence>
<dbReference type="PANTHER" id="PTHR30487">
    <property type="entry name" value="TYPE 4 PREPILIN-LIKE PROTEINS LEADER PEPTIDE-PROCESSING ENZYME"/>
    <property type="match status" value="1"/>
</dbReference>
<comment type="subcellular location">
    <subcellularLocation>
        <location evidence="1">Cell membrane</location>
        <topology evidence="1">Multi-pass membrane protein</topology>
    </subcellularLocation>
</comment>
<evidence type="ECO:0008006" key="12">
    <source>
        <dbReference type="Google" id="ProtNLM"/>
    </source>
</evidence>
<keyword evidence="6 7" id="KW-0472">Membrane</keyword>
<organism evidence="10 11">
    <name type="scientific">Candidatus Buchananbacteria bacterium RIFCSPLOWO2_01_FULL_46_12</name>
    <dbReference type="NCBI Taxonomy" id="1797546"/>
    <lineage>
        <taxon>Bacteria</taxon>
        <taxon>Candidatus Buchananiibacteriota</taxon>
    </lineage>
</organism>
<dbReference type="AlphaFoldDB" id="A0A1G1YN85"/>
<name>A0A1G1YN85_9BACT</name>
<dbReference type="Pfam" id="PF01478">
    <property type="entry name" value="Peptidase_A24"/>
    <property type="match status" value="1"/>
</dbReference>
<keyword evidence="4 7" id="KW-0812">Transmembrane</keyword>
<dbReference type="InterPro" id="IPR050882">
    <property type="entry name" value="Prepilin_peptidase/N-MTase"/>
</dbReference>
<feature type="transmembrane region" description="Helical" evidence="7">
    <location>
        <begin position="222"/>
        <end position="244"/>
    </location>
</feature>
<comment type="caution">
    <text evidence="10">The sequence shown here is derived from an EMBL/GenBank/DDBJ whole genome shotgun (WGS) entry which is preliminary data.</text>
</comment>
<evidence type="ECO:0000313" key="10">
    <source>
        <dbReference type="EMBL" id="OGY53761.1"/>
    </source>
</evidence>
<feature type="transmembrane region" description="Helical" evidence="7">
    <location>
        <begin position="145"/>
        <end position="163"/>
    </location>
</feature>
<keyword evidence="3" id="KW-1003">Cell membrane</keyword>